<accession>A0A147BAF5</accession>
<evidence type="ECO:0000256" key="1">
    <source>
        <dbReference type="SAM" id="SignalP"/>
    </source>
</evidence>
<keyword evidence="1" id="KW-0732">Signal</keyword>
<dbReference type="EMBL" id="GEGO01007648">
    <property type="protein sequence ID" value="JAR87756.1"/>
    <property type="molecule type" value="Transcribed_RNA"/>
</dbReference>
<evidence type="ECO:0000313" key="2">
    <source>
        <dbReference type="EMBL" id="JAR87756.1"/>
    </source>
</evidence>
<name>A0A147BAF5_IXORI</name>
<reference evidence="2" key="1">
    <citation type="journal article" date="2018" name="PLoS Negl. Trop. Dis.">
        <title>Sialome diversity of ticks revealed by RNAseq of single tick salivary glands.</title>
        <authorList>
            <person name="Perner J."/>
            <person name="Kropackova S."/>
            <person name="Kopacek P."/>
            <person name="Ribeiro J.M."/>
        </authorList>
    </citation>
    <scope>NUCLEOTIDE SEQUENCE</scope>
    <source>
        <strain evidence="2">Siblings of single egg batch collected in Ceske Budejovice</strain>
        <tissue evidence="2">Salivary glands</tissue>
    </source>
</reference>
<organism evidence="2">
    <name type="scientific">Ixodes ricinus</name>
    <name type="common">Common tick</name>
    <name type="synonym">Acarus ricinus</name>
    <dbReference type="NCBI Taxonomy" id="34613"/>
    <lineage>
        <taxon>Eukaryota</taxon>
        <taxon>Metazoa</taxon>
        <taxon>Ecdysozoa</taxon>
        <taxon>Arthropoda</taxon>
        <taxon>Chelicerata</taxon>
        <taxon>Arachnida</taxon>
        <taxon>Acari</taxon>
        <taxon>Parasitiformes</taxon>
        <taxon>Ixodida</taxon>
        <taxon>Ixodoidea</taxon>
        <taxon>Ixodidae</taxon>
        <taxon>Ixodinae</taxon>
        <taxon>Ixodes</taxon>
    </lineage>
</organism>
<sequence length="407" mass="43923">MRVSVLLLSPTLNCALLLLPAVRRPSRLLFRRCCVAARRGGCRWHCDCLVRRLKVLFELGVGDATLLAQEAVDLEGFGVHSHHVVLERLLLAERPVATLTRKGALARVPAHVCAQLTVVCVPLAAVGALVALAFRDMAIAAVDVAPLLVCVQLVGRFEAHGAVVAAVRVVEGAQHGHRGGRGRLWVHVVHMVSPSSVRLEGLPTEVASAGLLLHLVLMLVTLQVRLGLEQLPALVARKAALHLVQTQVALVEALRDEVAPTVWAGPLLALVVLQQHMPFEHVKHHKGLVTLRARERHDPRVCDGVGLAAVQAEGHVRTLLAAVDLERRERVLPICQASRVAQVHDGRVPMKLVLGGEALAAALALKGQRLPVDLAYVLAQAPLGLGDQRTLVARKTLDSMHRQLMLL</sequence>
<proteinExistence type="predicted"/>
<feature type="chain" id="PRO_5012836740" description="Secreted protein" evidence="1">
    <location>
        <begin position="16"/>
        <end position="407"/>
    </location>
</feature>
<protein>
    <recommendedName>
        <fullName evidence="3">Secreted protein</fullName>
    </recommendedName>
</protein>
<dbReference type="AlphaFoldDB" id="A0A147BAF5"/>
<feature type="signal peptide" evidence="1">
    <location>
        <begin position="1"/>
        <end position="15"/>
    </location>
</feature>
<evidence type="ECO:0008006" key="3">
    <source>
        <dbReference type="Google" id="ProtNLM"/>
    </source>
</evidence>